<feature type="transmembrane region" description="Helical" evidence="10">
    <location>
        <begin position="168"/>
        <end position="188"/>
    </location>
</feature>
<feature type="transmembrane region" description="Helical" evidence="10">
    <location>
        <begin position="271"/>
        <end position="293"/>
    </location>
</feature>
<evidence type="ECO:0000256" key="9">
    <source>
        <dbReference type="ARBA" id="ARBA00023251"/>
    </source>
</evidence>
<evidence type="ECO:0000313" key="11">
    <source>
        <dbReference type="EMBL" id="BCL59020.1"/>
    </source>
</evidence>
<feature type="transmembrane region" description="Helical" evidence="10">
    <location>
        <begin position="236"/>
        <end position="259"/>
    </location>
</feature>
<feature type="transmembrane region" description="Helical" evidence="10">
    <location>
        <begin position="93"/>
        <end position="116"/>
    </location>
</feature>
<dbReference type="GO" id="GO:0015297">
    <property type="term" value="F:antiporter activity"/>
    <property type="evidence" value="ECO:0007669"/>
    <property type="project" value="InterPro"/>
</dbReference>
<dbReference type="GO" id="GO:0042910">
    <property type="term" value="F:xenobiotic transmembrane transporter activity"/>
    <property type="evidence" value="ECO:0007669"/>
    <property type="project" value="InterPro"/>
</dbReference>
<keyword evidence="9" id="KW-0046">Antibiotic resistance</keyword>
<evidence type="ECO:0000256" key="7">
    <source>
        <dbReference type="ARBA" id="ARBA00022989"/>
    </source>
</evidence>
<keyword evidence="8 10" id="KW-0472">Membrane</keyword>
<dbReference type="GO" id="GO:0046677">
    <property type="term" value="P:response to antibiotic"/>
    <property type="evidence" value="ECO:0007669"/>
    <property type="project" value="UniProtKB-KW"/>
</dbReference>
<dbReference type="GeneID" id="70581170"/>
<dbReference type="NCBIfam" id="TIGR00797">
    <property type="entry name" value="matE"/>
    <property type="match status" value="1"/>
</dbReference>
<dbReference type="InterPro" id="IPR051327">
    <property type="entry name" value="MATE_MepA_subfamily"/>
</dbReference>
<feature type="transmembrane region" description="Helical" evidence="10">
    <location>
        <begin position="15"/>
        <end position="36"/>
    </location>
</feature>
<dbReference type="RefSeq" id="WP_234697800.1">
    <property type="nucleotide sequence ID" value="NZ_AP024085.1"/>
</dbReference>
<dbReference type="KEGG" id="fit:Fi14EGH31_27320"/>
<dbReference type="PANTHER" id="PTHR43823:SF3">
    <property type="entry name" value="MULTIDRUG EXPORT PROTEIN MEPA"/>
    <property type="match status" value="1"/>
</dbReference>
<dbReference type="InterPro" id="IPR002528">
    <property type="entry name" value="MATE_fam"/>
</dbReference>
<evidence type="ECO:0000256" key="6">
    <source>
        <dbReference type="ARBA" id="ARBA00022692"/>
    </source>
</evidence>
<evidence type="ECO:0000256" key="1">
    <source>
        <dbReference type="ARBA" id="ARBA00004651"/>
    </source>
</evidence>
<feature type="transmembrane region" description="Helical" evidence="10">
    <location>
        <begin position="48"/>
        <end position="72"/>
    </location>
</feature>
<keyword evidence="4" id="KW-0813">Transport</keyword>
<feature type="transmembrane region" description="Helical" evidence="10">
    <location>
        <begin position="314"/>
        <end position="336"/>
    </location>
</feature>
<evidence type="ECO:0000256" key="4">
    <source>
        <dbReference type="ARBA" id="ARBA00022448"/>
    </source>
</evidence>
<dbReference type="AlphaFoldDB" id="A0A7I8E5E3"/>
<dbReference type="Proteomes" id="UP000593842">
    <property type="component" value="Chromosome"/>
</dbReference>
<feature type="transmembrane region" description="Helical" evidence="10">
    <location>
        <begin position="136"/>
        <end position="156"/>
    </location>
</feature>
<comment type="subcellular location">
    <subcellularLocation>
        <location evidence="1">Cell membrane</location>
        <topology evidence="1">Multi-pass membrane protein</topology>
    </subcellularLocation>
</comment>
<proteinExistence type="inferred from homology"/>
<keyword evidence="6 10" id="KW-0812">Transmembrane</keyword>
<evidence type="ECO:0000256" key="3">
    <source>
        <dbReference type="ARBA" id="ARBA00022106"/>
    </source>
</evidence>
<dbReference type="PANTHER" id="PTHR43823">
    <property type="entry name" value="SPORULATION PROTEIN YKVU"/>
    <property type="match status" value="1"/>
</dbReference>
<dbReference type="EMBL" id="AP024085">
    <property type="protein sequence ID" value="BCL59020.1"/>
    <property type="molecule type" value="Genomic_DNA"/>
</dbReference>
<feature type="transmembrane region" description="Helical" evidence="10">
    <location>
        <begin position="412"/>
        <end position="434"/>
    </location>
</feature>
<dbReference type="GO" id="GO:0005886">
    <property type="term" value="C:plasma membrane"/>
    <property type="evidence" value="ECO:0007669"/>
    <property type="project" value="UniProtKB-SubCell"/>
</dbReference>
<sequence length="438" mass="47511">MNNNDLFEKAPISKAYFKLALPVVLSMVISLVYNMVDTFFVAQTQNTNLVAGVSLCAPIFTLMIALGDIFGIGGSSVISRLFGQKQDEEGKNVSGFCFYGAIVCGILVSLIMMIARKPILTILGTNQATLPYASQYYTYMALGATLIIVSLTPSNLMRTEGLATESMIGTITGSIINMILDPIFILYLNMGAGGAAIATIIGYFASDLVFIYLTLKKSKKLSISLKHTHITKNKAISIFTIGIPASITNLMSSFAMAMTNNYLVAYGNDKVAAIGIVLKINMIVLLVMIGFAFGAQPLLGYNYGAHNTKRLKEIIKFDLFVEFTFAVITSIILALFTPSFIKIFMNDPSIIQAGTLMLRFLLLSSPCVGIILVFTTLFQSEGKALPALLLSIGRQGIVFAICLLLLSNIFGYYGIISSQMVADIITAIIALVLYKIYK</sequence>
<dbReference type="Pfam" id="PF01554">
    <property type="entry name" value="MatE"/>
    <property type="match status" value="2"/>
</dbReference>
<dbReference type="CDD" id="cd13143">
    <property type="entry name" value="MATE_MepA_like"/>
    <property type="match status" value="1"/>
</dbReference>
<dbReference type="InterPro" id="IPR045070">
    <property type="entry name" value="MATE_MepA-like"/>
</dbReference>
<dbReference type="PIRSF" id="PIRSF006603">
    <property type="entry name" value="DinF"/>
    <property type="match status" value="1"/>
</dbReference>
<dbReference type="InterPro" id="IPR048279">
    <property type="entry name" value="MdtK-like"/>
</dbReference>
<evidence type="ECO:0000256" key="2">
    <source>
        <dbReference type="ARBA" id="ARBA00008417"/>
    </source>
</evidence>
<keyword evidence="7 10" id="KW-1133">Transmembrane helix</keyword>
<evidence type="ECO:0000256" key="5">
    <source>
        <dbReference type="ARBA" id="ARBA00022475"/>
    </source>
</evidence>
<protein>
    <recommendedName>
        <fullName evidence="3">Multidrug export protein MepA</fullName>
    </recommendedName>
</protein>
<evidence type="ECO:0000256" key="8">
    <source>
        <dbReference type="ARBA" id="ARBA00023136"/>
    </source>
</evidence>
<reference evidence="11" key="1">
    <citation type="journal article" date="2020" name="Microbiol. Resour. Announc.">
        <title>Complete Genome Sequence of Faecalibacillus intestinalis JCM 34082, Isolated from Feces from a Healthy Japanese Female.</title>
        <authorList>
            <person name="Sakamoto M."/>
            <person name="Ikeyama N."/>
            <person name="Toyoda A."/>
            <person name="Murakami T."/>
            <person name="Mori H."/>
            <person name="Ohkuma M."/>
        </authorList>
    </citation>
    <scope>NUCLEOTIDE SEQUENCE</scope>
    <source>
        <strain evidence="11">14EGH31</strain>
    </source>
</reference>
<feature type="transmembrane region" description="Helical" evidence="10">
    <location>
        <begin position="385"/>
        <end position="406"/>
    </location>
</feature>
<gene>
    <name evidence="11" type="ORF">Fi14EGH31_27320</name>
</gene>
<feature type="transmembrane region" description="Helical" evidence="10">
    <location>
        <begin position="356"/>
        <end position="378"/>
    </location>
</feature>
<evidence type="ECO:0000256" key="10">
    <source>
        <dbReference type="SAM" id="Phobius"/>
    </source>
</evidence>
<accession>A0A7I8E5E3</accession>
<keyword evidence="5" id="KW-1003">Cell membrane</keyword>
<feature type="transmembrane region" description="Helical" evidence="10">
    <location>
        <begin position="194"/>
        <end position="215"/>
    </location>
</feature>
<name>A0A7I8E5E3_9FIRM</name>
<comment type="similarity">
    <text evidence="2">Belongs to the multi antimicrobial extrusion (MATE) (TC 2.A.66.1) family. MepA subfamily.</text>
</comment>
<organism evidence="11">
    <name type="scientific">Faecalibacillus intestinalis</name>
    <dbReference type="NCBI Taxonomy" id="1982626"/>
    <lineage>
        <taxon>Bacteria</taxon>
        <taxon>Bacillati</taxon>
        <taxon>Bacillota</taxon>
        <taxon>Erysipelotrichia</taxon>
        <taxon>Erysipelotrichales</taxon>
        <taxon>Coprobacillaceae</taxon>
        <taxon>Faecalibacillus</taxon>
    </lineage>
</organism>